<evidence type="ECO:0000256" key="1">
    <source>
        <dbReference type="ARBA" id="ARBA00004651"/>
    </source>
</evidence>
<dbReference type="InterPro" id="IPR029151">
    <property type="entry name" value="Sensor-like_sf"/>
</dbReference>
<accession>A0A317ZSG6</accession>
<dbReference type="GO" id="GO:0000160">
    <property type="term" value="P:phosphorelay signal transduction system"/>
    <property type="evidence" value="ECO:0007669"/>
    <property type="project" value="UniProtKB-KW"/>
</dbReference>
<organism evidence="14 15">
    <name type="scientific">Cryobacterium arcticum</name>
    <dbReference type="NCBI Taxonomy" id="670052"/>
    <lineage>
        <taxon>Bacteria</taxon>
        <taxon>Bacillati</taxon>
        <taxon>Actinomycetota</taxon>
        <taxon>Actinomycetes</taxon>
        <taxon>Micrococcales</taxon>
        <taxon>Microbacteriaceae</taxon>
        <taxon>Cryobacterium</taxon>
    </lineage>
</organism>
<dbReference type="GO" id="GO:0016301">
    <property type="term" value="F:kinase activity"/>
    <property type="evidence" value="ECO:0007669"/>
    <property type="project" value="UniProtKB-KW"/>
</dbReference>
<comment type="subcellular location">
    <subcellularLocation>
        <location evidence="1">Cell membrane</location>
        <topology evidence="1">Multi-pass membrane protein</topology>
    </subcellularLocation>
</comment>
<dbReference type="GO" id="GO:0005886">
    <property type="term" value="C:plasma membrane"/>
    <property type="evidence" value="ECO:0007669"/>
    <property type="project" value="UniProtKB-SubCell"/>
</dbReference>
<dbReference type="InterPro" id="IPR035965">
    <property type="entry name" value="PAS-like_dom_sf"/>
</dbReference>
<feature type="domain" description="PAS" evidence="13">
    <location>
        <begin position="208"/>
        <end position="249"/>
    </location>
</feature>
<dbReference type="SUPFAM" id="SSF55785">
    <property type="entry name" value="PYP-like sensor domain (PAS domain)"/>
    <property type="match status" value="1"/>
</dbReference>
<keyword evidence="8" id="KW-0067">ATP-binding</keyword>
<keyword evidence="5 12" id="KW-0812">Transmembrane</keyword>
<dbReference type="OrthoDB" id="9792686at2"/>
<gene>
    <name evidence="14" type="ORF">CTB96_15405</name>
</gene>
<reference evidence="14 15" key="1">
    <citation type="submission" date="2018-05" db="EMBL/GenBank/DDBJ databases">
        <title>Genetic diversity of glacier-inhabiting Cryobacterium bacteria in China and description of Cryobacterium mengkeensis sp. nov. and Arthrobacter glacialis sp. nov.</title>
        <authorList>
            <person name="Liu Q."/>
            <person name="Xin Y.-H."/>
        </authorList>
    </citation>
    <scope>NUCLEOTIDE SEQUENCE [LARGE SCALE GENOMIC DNA]</scope>
    <source>
        <strain evidence="14 15">SK-1</strain>
    </source>
</reference>
<evidence type="ECO:0000256" key="2">
    <source>
        <dbReference type="ARBA" id="ARBA00022475"/>
    </source>
</evidence>
<dbReference type="InterPro" id="IPR033463">
    <property type="entry name" value="sCache_3"/>
</dbReference>
<evidence type="ECO:0000256" key="3">
    <source>
        <dbReference type="ARBA" id="ARBA00022553"/>
    </source>
</evidence>
<keyword evidence="10" id="KW-0902">Two-component regulatory system</keyword>
<keyword evidence="3" id="KW-0597">Phosphoprotein</keyword>
<dbReference type="Proteomes" id="UP000246722">
    <property type="component" value="Unassembled WGS sequence"/>
</dbReference>
<dbReference type="Pfam" id="PF17203">
    <property type="entry name" value="sCache_3_2"/>
    <property type="match status" value="1"/>
</dbReference>
<evidence type="ECO:0000313" key="15">
    <source>
        <dbReference type="Proteomes" id="UP000246722"/>
    </source>
</evidence>
<evidence type="ECO:0000256" key="8">
    <source>
        <dbReference type="ARBA" id="ARBA00022840"/>
    </source>
</evidence>
<keyword evidence="2" id="KW-1003">Cell membrane</keyword>
<dbReference type="PROSITE" id="PS50112">
    <property type="entry name" value="PAS"/>
    <property type="match status" value="1"/>
</dbReference>
<dbReference type="EMBL" id="QHLY01000012">
    <property type="protein sequence ID" value="PXA68039.1"/>
    <property type="molecule type" value="Genomic_DNA"/>
</dbReference>
<dbReference type="RefSeq" id="WP_110127710.1">
    <property type="nucleotide sequence ID" value="NZ_QHLY01000012.1"/>
</dbReference>
<evidence type="ECO:0000256" key="10">
    <source>
        <dbReference type="ARBA" id="ARBA00023012"/>
    </source>
</evidence>
<evidence type="ECO:0000313" key="14">
    <source>
        <dbReference type="EMBL" id="PXA68039.1"/>
    </source>
</evidence>
<keyword evidence="9 12" id="KW-1133">Transmembrane helix</keyword>
<keyword evidence="7" id="KW-0418">Kinase</keyword>
<evidence type="ECO:0000256" key="7">
    <source>
        <dbReference type="ARBA" id="ARBA00022777"/>
    </source>
</evidence>
<evidence type="ECO:0000256" key="5">
    <source>
        <dbReference type="ARBA" id="ARBA00022692"/>
    </source>
</evidence>
<dbReference type="InterPro" id="IPR000014">
    <property type="entry name" value="PAS"/>
</dbReference>
<dbReference type="Gene3D" id="3.30.450.20">
    <property type="entry name" value="PAS domain"/>
    <property type="match status" value="2"/>
</dbReference>
<keyword evidence="4" id="KW-0808">Transferase</keyword>
<proteinExistence type="predicted"/>
<dbReference type="AlphaFoldDB" id="A0A317ZSG6"/>
<sequence>MGGWGMAGRLFLAYVVFIVVAAVFVGTAAFVDTRDRGYEATADRMLSVAKAIADSPLVVTAAQSPDPTLALQAYTLEVGEHADADFISVLSPSGIRWTHPDAAEIGRTYTGQTAGALAGRPLTEVAAGTVGPSVRAVVPIVDPDGTVVGLVAAGVRSSSLQTALDARLPATLALTVALLLVGAIAAGLLGRYLRRSTLGWGPEELAQRYGYAASALNSVREGLVLSDRAGRVVYYSDRAAQLLGLPSRQGSRGAVLPPTAIDDLSLPPGIAALMQSGRTVQDELHVTASRELLVSQVSAVPTPGRTRTRATPLGTVTTVVDSAELAARLQRIESRHRSD</sequence>
<evidence type="ECO:0000256" key="12">
    <source>
        <dbReference type="SAM" id="Phobius"/>
    </source>
</evidence>
<evidence type="ECO:0000256" key="4">
    <source>
        <dbReference type="ARBA" id="ARBA00022679"/>
    </source>
</evidence>
<keyword evidence="15" id="KW-1185">Reference proteome</keyword>
<evidence type="ECO:0000256" key="6">
    <source>
        <dbReference type="ARBA" id="ARBA00022741"/>
    </source>
</evidence>
<dbReference type="SUPFAM" id="SSF103190">
    <property type="entry name" value="Sensory domain-like"/>
    <property type="match status" value="1"/>
</dbReference>
<feature type="transmembrane region" description="Helical" evidence="12">
    <location>
        <begin position="12"/>
        <end position="31"/>
    </location>
</feature>
<evidence type="ECO:0000256" key="11">
    <source>
        <dbReference type="ARBA" id="ARBA00023136"/>
    </source>
</evidence>
<name>A0A317ZSG6_9MICO</name>
<protein>
    <recommendedName>
        <fullName evidence="13">PAS domain-containing protein</fullName>
    </recommendedName>
</protein>
<comment type="caution">
    <text evidence="14">The sequence shown here is derived from an EMBL/GenBank/DDBJ whole genome shotgun (WGS) entry which is preliminary data.</text>
</comment>
<keyword evidence="11 12" id="KW-0472">Membrane</keyword>
<evidence type="ECO:0000256" key="9">
    <source>
        <dbReference type="ARBA" id="ARBA00022989"/>
    </source>
</evidence>
<dbReference type="GO" id="GO:0005524">
    <property type="term" value="F:ATP binding"/>
    <property type="evidence" value="ECO:0007669"/>
    <property type="project" value="UniProtKB-KW"/>
</dbReference>
<feature type="transmembrane region" description="Helical" evidence="12">
    <location>
        <begin position="168"/>
        <end position="189"/>
    </location>
</feature>
<keyword evidence="6" id="KW-0547">Nucleotide-binding</keyword>
<evidence type="ECO:0000259" key="13">
    <source>
        <dbReference type="PROSITE" id="PS50112"/>
    </source>
</evidence>